<keyword evidence="12 13" id="KW-0807">Transducer</keyword>
<dbReference type="InterPro" id="IPR000725">
    <property type="entry name" value="Olfact_rcpt"/>
</dbReference>
<dbReference type="AlphaFoldDB" id="A0AA88SRG1"/>
<keyword evidence="7 13" id="KW-0297">G-protein coupled receptor</keyword>
<dbReference type="GO" id="GO:0004984">
    <property type="term" value="F:olfactory receptor activity"/>
    <property type="evidence" value="ECO:0007669"/>
    <property type="project" value="InterPro"/>
</dbReference>
<feature type="domain" description="G-protein coupled receptors family 1 profile" evidence="15">
    <location>
        <begin position="60"/>
        <end position="313"/>
    </location>
</feature>
<evidence type="ECO:0000256" key="2">
    <source>
        <dbReference type="ARBA" id="ARBA00022475"/>
    </source>
</evidence>
<dbReference type="PANTHER" id="PTHR26451">
    <property type="entry name" value="G_PROTEIN_RECEP_F1_2 DOMAIN-CONTAINING PROTEIN"/>
    <property type="match status" value="1"/>
</dbReference>
<accession>A0AA88SRG1</accession>
<dbReference type="PANTHER" id="PTHR26451:SF860">
    <property type="entry name" value="ODORANT RECEPTOR-RELATED"/>
    <property type="match status" value="1"/>
</dbReference>
<dbReference type="Gene3D" id="1.20.1070.10">
    <property type="entry name" value="Rhodopsin 7-helix transmembrane proteins"/>
    <property type="match status" value="1"/>
</dbReference>
<reference evidence="16" key="1">
    <citation type="submission" date="2023-07" db="EMBL/GenBank/DDBJ databases">
        <title>Chromosome-level Genome Assembly of Striped Snakehead (Channa striata).</title>
        <authorList>
            <person name="Liu H."/>
        </authorList>
    </citation>
    <scope>NUCLEOTIDE SEQUENCE</scope>
    <source>
        <strain evidence="16">Gz</strain>
        <tissue evidence="16">Muscle</tissue>
    </source>
</reference>
<keyword evidence="3 14" id="KW-0716">Sensory transduction</keyword>
<feature type="transmembrane region" description="Helical" evidence="14">
    <location>
        <begin position="118"/>
        <end position="141"/>
    </location>
</feature>
<feature type="transmembrane region" description="Helical" evidence="14">
    <location>
        <begin position="45"/>
        <end position="66"/>
    </location>
</feature>
<protein>
    <recommendedName>
        <fullName evidence="14">Olfactory receptor</fullName>
    </recommendedName>
</protein>
<keyword evidence="2 14" id="KW-1003">Cell membrane</keyword>
<proteinExistence type="inferred from homology"/>
<dbReference type="GO" id="GO:0005886">
    <property type="term" value="C:plasma membrane"/>
    <property type="evidence" value="ECO:0007669"/>
    <property type="project" value="UniProtKB-SubCell"/>
</dbReference>
<dbReference type="PROSITE" id="PS50262">
    <property type="entry name" value="G_PROTEIN_RECEP_F1_2"/>
    <property type="match status" value="1"/>
</dbReference>
<dbReference type="GO" id="GO:0004930">
    <property type="term" value="F:G protein-coupled receptor activity"/>
    <property type="evidence" value="ECO:0007669"/>
    <property type="project" value="UniProtKB-KW"/>
</dbReference>
<evidence type="ECO:0000256" key="10">
    <source>
        <dbReference type="ARBA" id="ARBA00023170"/>
    </source>
</evidence>
<name>A0AA88SRG1_CHASR</name>
<dbReference type="InterPro" id="IPR000276">
    <property type="entry name" value="GPCR_Rhodpsn"/>
</dbReference>
<evidence type="ECO:0000256" key="11">
    <source>
        <dbReference type="ARBA" id="ARBA00023180"/>
    </source>
</evidence>
<evidence type="ECO:0000256" key="4">
    <source>
        <dbReference type="ARBA" id="ARBA00022692"/>
    </source>
</evidence>
<evidence type="ECO:0000256" key="12">
    <source>
        <dbReference type="ARBA" id="ARBA00023224"/>
    </source>
</evidence>
<sequence length="332" mass="35651">MALSGFNATAVTPSAFNASLVVSSGLNVTSLTLDGFEHLSAHRWLFFSVFLAVYVSVLLSDSLVLYVIASQRGLHRPMFVFVAALLTNSLTVSTAVYPKLLSDLALRGHSLQVSRSACLCQAFVVYTLGASSFMLLAAMAFDRYLSICCPLRYAALMSPAAVAALLLLCWLLPGGLLAATVLLAAQLPLCRSHFSRIYCDVYSFVSLSCGGGAALVSEVYGLLVAAATVLLPTAFVLFSYARILSICVRRSRSFSSRALHTCVPHLLVFLNYLLCTAVELLHRRVQPGSDPAASIVPSVLVVVVPTVFNPVVYGLKMTEVFGHVRRLLSCSD</sequence>
<evidence type="ECO:0000256" key="6">
    <source>
        <dbReference type="ARBA" id="ARBA00022989"/>
    </source>
</evidence>
<dbReference type="PROSITE" id="PS00237">
    <property type="entry name" value="G_PROTEIN_RECEP_F1_1"/>
    <property type="match status" value="1"/>
</dbReference>
<evidence type="ECO:0000259" key="15">
    <source>
        <dbReference type="PROSITE" id="PS50262"/>
    </source>
</evidence>
<dbReference type="Pfam" id="PF13853">
    <property type="entry name" value="7tm_4"/>
    <property type="match status" value="1"/>
</dbReference>
<evidence type="ECO:0000313" key="17">
    <source>
        <dbReference type="Proteomes" id="UP001187415"/>
    </source>
</evidence>
<dbReference type="PRINTS" id="PR00245">
    <property type="entry name" value="OLFACTORYR"/>
</dbReference>
<dbReference type="InterPro" id="IPR052921">
    <property type="entry name" value="GPCR1_Superfamily_Member"/>
</dbReference>
<dbReference type="GO" id="GO:0005549">
    <property type="term" value="F:odorant binding"/>
    <property type="evidence" value="ECO:0007669"/>
    <property type="project" value="TreeGrafter"/>
</dbReference>
<keyword evidence="6 14" id="KW-1133">Transmembrane helix</keyword>
<comment type="subcellular location">
    <subcellularLocation>
        <location evidence="1 14">Cell membrane</location>
        <topology evidence="1 14">Multi-pass membrane protein</topology>
    </subcellularLocation>
</comment>
<dbReference type="PRINTS" id="PR00237">
    <property type="entry name" value="GPCRRHODOPSN"/>
</dbReference>
<keyword evidence="11" id="KW-0325">Glycoprotein</keyword>
<feature type="transmembrane region" description="Helical" evidence="14">
    <location>
        <begin position="262"/>
        <end position="282"/>
    </location>
</feature>
<comment type="caution">
    <text evidence="16">The sequence shown here is derived from an EMBL/GenBank/DDBJ whole genome shotgun (WGS) entry which is preliminary data.</text>
</comment>
<evidence type="ECO:0000256" key="5">
    <source>
        <dbReference type="ARBA" id="ARBA00022725"/>
    </source>
</evidence>
<dbReference type="InterPro" id="IPR017452">
    <property type="entry name" value="GPCR_Rhodpsn_7TM"/>
</dbReference>
<feature type="transmembrane region" description="Helical" evidence="14">
    <location>
        <begin position="161"/>
        <end position="185"/>
    </location>
</feature>
<keyword evidence="10 13" id="KW-0675">Receptor</keyword>
<keyword evidence="4 13" id="KW-0812">Transmembrane</keyword>
<dbReference type="Proteomes" id="UP001187415">
    <property type="component" value="Unassembled WGS sequence"/>
</dbReference>
<dbReference type="SUPFAM" id="SSF81321">
    <property type="entry name" value="Family A G protein-coupled receptor-like"/>
    <property type="match status" value="1"/>
</dbReference>
<evidence type="ECO:0000256" key="7">
    <source>
        <dbReference type="ARBA" id="ARBA00023040"/>
    </source>
</evidence>
<feature type="transmembrane region" description="Helical" evidence="14">
    <location>
        <begin position="222"/>
        <end position="241"/>
    </location>
</feature>
<gene>
    <name evidence="16" type="ORF">Q5P01_014221</name>
</gene>
<feature type="transmembrane region" description="Helical" evidence="14">
    <location>
        <begin position="78"/>
        <end position="97"/>
    </location>
</feature>
<keyword evidence="9" id="KW-1015">Disulfide bond</keyword>
<evidence type="ECO:0000256" key="13">
    <source>
        <dbReference type="RuleBase" id="RU000688"/>
    </source>
</evidence>
<keyword evidence="8 14" id="KW-0472">Membrane</keyword>
<feature type="transmembrane region" description="Helical" evidence="14">
    <location>
        <begin position="294"/>
        <end position="315"/>
    </location>
</feature>
<dbReference type="EMBL" id="JAUPFM010000010">
    <property type="protein sequence ID" value="KAK2840481.1"/>
    <property type="molecule type" value="Genomic_DNA"/>
</dbReference>
<evidence type="ECO:0000256" key="14">
    <source>
        <dbReference type="RuleBase" id="RU363047"/>
    </source>
</evidence>
<keyword evidence="5 14" id="KW-0552">Olfaction</keyword>
<dbReference type="FunFam" id="1.20.1070.10:FF:000024">
    <property type="entry name" value="Olfactory receptor"/>
    <property type="match status" value="1"/>
</dbReference>
<evidence type="ECO:0000256" key="1">
    <source>
        <dbReference type="ARBA" id="ARBA00004651"/>
    </source>
</evidence>
<evidence type="ECO:0000313" key="16">
    <source>
        <dbReference type="EMBL" id="KAK2840481.1"/>
    </source>
</evidence>
<organism evidence="16 17">
    <name type="scientific">Channa striata</name>
    <name type="common">Snakehead murrel</name>
    <name type="synonym">Ophicephalus striatus</name>
    <dbReference type="NCBI Taxonomy" id="64152"/>
    <lineage>
        <taxon>Eukaryota</taxon>
        <taxon>Metazoa</taxon>
        <taxon>Chordata</taxon>
        <taxon>Craniata</taxon>
        <taxon>Vertebrata</taxon>
        <taxon>Euteleostomi</taxon>
        <taxon>Actinopterygii</taxon>
        <taxon>Neopterygii</taxon>
        <taxon>Teleostei</taxon>
        <taxon>Neoteleostei</taxon>
        <taxon>Acanthomorphata</taxon>
        <taxon>Anabantaria</taxon>
        <taxon>Anabantiformes</taxon>
        <taxon>Channoidei</taxon>
        <taxon>Channidae</taxon>
        <taxon>Channa</taxon>
    </lineage>
</organism>
<evidence type="ECO:0000256" key="3">
    <source>
        <dbReference type="ARBA" id="ARBA00022606"/>
    </source>
</evidence>
<comment type="similarity">
    <text evidence="13">Belongs to the G-protein coupled receptor 1 family.</text>
</comment>
<keyword evidence="17" id="KW-1185">Reference proteome</keyword>
<evidence type="ECO:0000256" key="8">
    <source>
        <dbReference type="ARBA" id="ARBA00023136"/>
    </source>
</evidence>
<evidence type="ECO:0000256" key="9">
    <source>
        <dbReference type="ARBA" id="ARBA00023157"/>
    </source>
</evidence>